<reference evidence="1 2" key="1">
    <citation type="submission" date="2018-10" db="EMBL/GenBank/DDBJ databases">
        <title>Ulvibacterium marinum gen. nov., sp. nov., a novel marine bacterium of the family Flavobacteriaceae, isolated from a culture of the green alga Ulva prolifera.</title>
        <authorList>
            <person name="Zhang Z."/>
        </authorList>
    </citation>
    <scope>NUCLEOTIDE SEQUENCE [LARGE SCALE GENOMIC DNA]</scope>
    <source>
        <strain evidence="1 2">CCMM003</strain>
    </source>
</reference>
<dbReference type="InterPro" id="IPR013320">
    <property type="entry name" value="ConA-like_dom_sf"/>
</dbReference>
<dbReference type="GO" id="GO:0004553">
    <property type="term" value="F:hydrolase activity, hydrolyzing O-glycosyl compounds"/>
    <property type="evidence" value="ECO:0007669"/>
    <property type="project" value="UniProtKB-ARBA"/>
</dbReference>
<accession>A0A3B0C9G9</accession>
<dbReference type="Gene3D" id="2.60.120.560">
    <property type="entry name" value="Exo-inulinase, domain 1"/>
    <property type="match status" value="1"/>
</dbReference>
<name>A0A3B0C9G9_9FLAO</name>
<comment type="caution">
    <text evidence="1">The sequence shown here is derived from an EMBL/GenBank/DDBJ whole genome shotgun (WGS) entry which is preliminary data.</text>
</comment>
<proteinExistence type="predicted"/>
<organism evidence="1 2">
    <name type="scientific">Ulvibacterium marinum</name>
    <dbReference type="NCBI Taxonomy" id="2419782"/>
    <lineage>
        <taxon>Bacteria</taxon>
        <taxon>Pseudomonadati</taxon>
        <taxon>Bacteroidota</taxon>
        <taxon>Flavobacteriia</taxon>
        <taxon>Flavobacteriales</taxon>
        <taxon>Flavobacteriaceae</taxon>
        <taxon>Ulvibacterium</taxon>
    </lineage>
</organism>
<dbReference type="SUPFAM" id="SSF49899">
    <property type="entry name" value="Concanavalin A-like lectins/glucanases"/>
    <property type="match status" value="1"/>
</dbReference>
<dbReference type="RefSeq" id="WP_120711291.1">
    <property type="nucleotide sequence ID" value="NZ_RBCJ01000002.1"/>
</dbReference>
<dbReference type="GO" id="GO:0005975">
    <property type="term" value="P:carbohydrate metabolic process"/>
    <property type="evidence" value="ECO:0007669"/>
    <property type="project" value="UniProtKB-ARBA"/>
</dbReference>
<evidence type="ECO:0000313" key="2">
    <source>
        <dbReference type="Proteomes" id="UP000276603"/>
    </source>
</evidence>
<sequence>MIKRLCSISIILSSVTFGLAQKAIPLDTVHWDINAKSYVLENFKGQEAIYLKEGEIALKDVLFLNGTIEYDIFLKKAPAFPGVYFRINNSDAEHFYLRPHQSGNPDANQAIPSTKGITPWQLYFGPRYSFPYKYTYDDWTHVKIVVDGNRAQVYLNHAKQPNLSWNLFHQPKEGGIRFTGGGGKALHIANITINKEDHEIKDFKPIERKPIEGLVPQWEVSDKFEEKLIKEHTGLKAVIDGRTWGKKINVEEGTAANISRQVQLYDDGPGNTVFAKITVTSNKDQTKLFEFGYSDRAVVILNEQPIYKGTNRFRSRDYRYLGTVGLFDAVYLNLKKGENTLLVAVSEDFGGWLVTGRFSDPSGIKIQ</sequence>
<dbReference type="EMBL" id="RBCJ01000002">
    <property type="protein sequence ID" value="RKN81134.1"/>
    <property type="molecule type" value="Genomic_DNA"/>
</dbReference>
<dbReference type="Proteomes" id="UP000276603">
    <property type="component" value="Unassembled WGS sequence"/>
</dbReference>
<evidence type="ECO:0000313" key="1">
    <source>
        <dbReference type="EMBL" id="RKN81134.1"/>
    </source>
</evidence>
<keyword evidence="2" id="KW-1185">Reference proteome</keyword>
<dbReference type="OrthoDB" id="2634655at2"/>
<dbReference type="AlphaFoldDB" id="A0A3B0C9G9"/>
<evidence type="ECO:0008006" key="3">
    <source>
        <dbReference type="Google" id="ProtNLM"/>
    </source>
</evidence>
<gene>
    <name evidence="1" type="ORF">D7Z94_09330</name>
</gene>
<protein>
    <recommendedName>
        <fullName evidence="3">DUF1080 domain-containing protein</fullName>
    </recommendedName>
</protein>